<reference evidence="7" key="1">
    <citation type="journal article" date="2021" name="Nat. Commun.">
        <title>Genetic determinants of endophytism in the Arabidopsis root mycobiome.</title>
        <authorList>
            <person name="Mesny F."/>
            <person name="Miyauchi S."/>
            <person name="Thiergart T."/>
            <person name="Pickel B."/>
            <person name="Atanasova L."/>
            <person name="Karlsson M."/>
            <person name="Huettel B."/>
            <person name="Barry K.W."/>
            <person name="Haridas S."/>
            <person name="Chen C."/>
            <person name="Bauer D."/>
            <person name="Andreopoulos W."/>
            <person name="Pangilinan J."/>
            <person name="LaButti K."/>
            <person name="Riley R."/>
            <person name="Lipzen A."/>
            <person name="Clum A."/>
            <person name="Drula E."/>
            <person name="Henrissat B."/>
            <person name="Kohler A."/>
            <person name="Grigoriev I.V."/>
            <person name="Martin F.M."/>
            <person name="Hacquard S."/>
        </authorList>
    </citation>
    <scope>NUCLEOTIDE SEQUENCE</scope>
    <source>
        <strain evidence="7">MPI-CAGE-AT-0021</strain>
    </source>
</reference>
<keyword evidence="2" id="KW-0436">Ligase</keyword>
<feature type="domain" description="Acetyl-coenzyme A synthetase N-terminal" evidence="6">
    <location>
        <begin position="32"/>
        <end position="90"/>
    </location>
</feature>
<dbReference type="InterPro" id="IPR045851">
    <property type="entry name" value="AMP-bd_C_sf"/>
</dbReference>
<feature type="domain" description="AMP-dependent synthetase/ligase" evidence="5">
    <location>
        <begin position="96"/>
        <end position="470"/>
    </location>
</feature>
<dbReference type="NCBIfam" id="NF002937">
    <property type="entry name" value="PRK03584.1"/>
    <property type="match status" value="1"/>
</dbReference>
<evidence type="ECO:0000259" key="6">
    <source>
        <dbReference type="Pfam" id="PF16177"/>
    </source>
</evidence>
<dbReference type="Proteomes" id="UP000717696">
    <property type="component" value="Unassembled WGS sequence"/>
</dbReference>
<keyword evidence="8" id="KW-1185">Reference proteome</keyword>
<evidence type="ECO:0000259" key="5">
    <source>
        <dbReference type="Pfam" id="PF00501"/>
    </source>
</evidence>
<dbReference type="GO" id="GO:0030729">
    <property type="term" value="F:acetoacetate-CoA ligase activity"/>
    <property type="evidence" value="ECO:0007669"/>
    <property type="project" value="InterPro"/>
</dbReference>
<comment type="caution">
    <text evidence="7">The sequence shown here is derived from an EMBL/GenBank/DDBJ whole genome shotgun (WGS) entry which is preliminary data.</text>
</comment>
<dbReference type="AlphaFoldDB" id="A0A9P9FF47"/>
<dbReference type="InterPro" id="IPR020845">
    <property type="entry name" value="AMP-binding_CS"/>
</dbReference>
<dbReference type="OrthoDB" id="10253869at2759"/>
<accession>A0A9P9FF47</accession>
<dbReference type="SUPFAM" id="SSF56801">
    <property type="entry name" value="Acetyl-CoA synthetase-like"/>
    <property type="match status" value="1"/>
</dbReference>
<dbReference type="EMBL" id="JAGMUU010000002">
    <property type="protein sequence ID" value="KAH7160519.1"/>
    <property type="molecule type" value="Genomic_DNA"/>
</dbReference>
<evidence type="ECO:0008006" key="9">
    <source>
        <dbReference type="Google" id="ProtNLM"/>
    </source>
</evidence>
<dbReference type="PANTHER" id="PTHR42921:SF1">
    <property type="entry name" value="ACETOACETYL-COA SYNTHETASE"/>
    <property type="match status" value="1"/>
</dbReference>
<evidence type="ECO:0000256" key="4">
    <source>
        <dbReference type="ARBA" id="ARBA00022840"/>
    </source>
</evidence>
<dbReference type="GO" id="GO:0005524">
    <property type="term" value="F:ATP binding"/>
    <property type="evidence" value="ECO:0007669"/>
    <property type="project" value="UniProtKB-KW"/>
</dbReference>
<evidence type="ECO:0000313" key="7">
    <source>
        <dbReference type="EMBL" id="KAH7160519.1"/>
    </source>
</evidence>
<sequence>MKSWSHPSPHLTRLNAFRCYVNVKHELALEDYEQLHKWSVDDIGSFYQDVWDFCGLVYSAPPIQVIRNDATMWPRPEWFPGARLNFAENVLAVGLATHPDKIAVSACREAGTQWRHLTWKQLEQEVARYASAMRRANVKIGDRVAAVMTNSLECMLVLLACSSLGAIFSSASPEMGVNGIVERYIQSQPKILFLESHIIYGGKPRDMRTKLATVVKQLKERVSGLEKIVIRGWRWENITLVSLEEFLNVPLEPLQFVQVPFDHPVYILYSSGTTGPPKCICHSGGGALLKHKVDLMLGMDLGVDSTYYQYTTTGWMMWNMLVGALSIGSKIVLYDGSPLHPSATFQLQFVEEQGVTHWGTSPKLLGTLMRDFDSPPPPLASLQAVLVTGSALSMEISDWFFTVFPRQVGLYNGSGGTDMLGCVIGANNLGQINGNELASPTLGMAVEIWDDSGNAIQGSGEKGELVITKPFPSMPITFWGNEGTEKYRKAYFDTFPGVWCHGDFASRNNKTKGFLIHGRSDGVLNPGGVRFGTAELYDVVGRFVEIEDCIAVGQRRVQDTDEQVILFVKTRNNAVFSDSMRSRISDSIRNSLSPRHVPAHILPVRDIPYTMSGKRVENAVRSVVSAEEVKNISAISNPECLQEYQQFVSLPGVKLAAKL</sequence>
<dbReference type="PANTHER" id="PTHR42921">
    <property type="entry name" value="ACETOACETYL-COA SYNTHETASE"/>
    <property type="match status" value="1"/>
</dbReference>
<comment type="similarity">
    <text evidence="1">Belongs to the ATP-dependent AMP-binding enzyme family.</text>
</comment>
<dbReference type="InterPro" id="IPR005914">
    <property type="entry name" value="Acac_CoA_synth"/>
</dbReference>
<evidence type="ECO:0000256" key="3">
    <source>
        <dbReference type="ARBA" id="ARBA00022741"/>
    </source>
</evidence>
<evidence type="ECO:0000256" key="1">
    <source>
        <dbReference type="ARBA" id="ARBA00006432"/>
    </source>
</evidence>
<evidence type="ECO:0000313" key="8">
    <source>
        <dbReference type="Proteomes" id="UP000717696"/>
    </source>
</evidence>
<dbReference type="GO" id="GO:0006629">
    <property type="term" value="P:lipid metabolic process"/>
    <property type="evidence" value="ECO:0007669"/>
    <property type="project" value="InterPro"/>
</dbReference>
<keyword evidence="4" id="KW-0067">ATP-binding</keyword>
<dbReference type="Pfam" id="PF16177">
    <property type="entry name" value="ACAS_N"/>
    <property type="match status" value="1"/>
</dbReference>
<gene>
    <name evidence="7" type="ORF">B0J13DRAFT_617280</name>
</gene>
<dbReference type="Pfam" id="PF00501">
    <property type="entry name" value="AMP-binding"/>
    <property type="match status" value="1"/>
</dbReference>
<dbReference type="InterPro" id="IPR032387">
    <property type="entry name" value="ACAS_N"/>
</dbReference>
<dbReference type="PROSITE" id="PS00455">
    <property type="entry name" value="AMP_BINDING"/>
    <property type="match status" value="1"/>
</dbReference>
<proteinExistence type="inferred from homology"/>
<dbReference type="InterPro" id="IPR000873">
    <property type="entry name" value="AMP-dep_synth/lig_dom"/>
</dbReference>
<dbReference type="Gene3D" id="3.40.50.12780">
    <property type="entry name" value="N-terminal domain of ligase-like"/>
    <property type="match status" value="1"/>
</dbReference>
<keyword evidence="3" id="KW-0547">Nucleotide-binding</keyword>
<name>A0A9P9FF47_9HYPO</name>
<dbReference type="NCBIfam" id="TIGR01217">
    <property type="entry name" value="ac_ac_CoA_syn"/>
    <property type="match status" value="1"/>
</dbReference>
<dbReference type="InterPro" id="IPR042099">
    <property type="entry name" value="ANL_N_sf"/>
</dbReference>
<organism evidence="7 8">
    <name type="scientific">Dactylonectria estremocensis</name>
    <dbReference type="NCBI Taxonomy" id="1079267"/>
    <lineage>
        <taxon>Eukaryota</taxon>
        <taxon>Fungi</taxon>
        <taxon>Dikarya</taxon>
        <taxon>Ascomycota</taxon>
        <taxon>Pezizomycotina</taxon>
        <taxon>Sordariomycetes</taxon>
        <taxon>Hypocreomycetidae</taxon>
        <taxon>Hypocreales</taxon>
        <taxon>Nectriaceae</taxon>
        <taxon>Dactylonectria</taxon>
    </lineage>
</organism>
<protein>
    <recommendedName>
        <fullName evidence="9">Acetoacetyl-CoA synthetase</fullName>
    </recommendedName>
</protein>
<evidence type="ECO:0000256" key="2">
    <source>
        <dbReference type="ARBA" id="ARBA00022598"/>
    </source>
</evidence>
<dbReference type="Gene3D" id="3.30.300.30">
    <property type="match status" value="1"/>
</dbReference>